<dbReference type="Gene3D" id="3.40.50.1100">
    <property type="match status" value="2"/>
</dbReference>
<feature type="region of interest" description="Disordered" evidence="4">
    <location>
        <begin position="364"/>
        <end position="393"/>
    </location>
</feature>
<dbReference type="RefSeq" id="WP_173092050.1">
    <property type="nucleotide sequence ID" value="NZ_CP053892.1"/>
</dbReference>
<dbReference type="PANTHER" id="PTHR48078:SF19">
    <property type="entry name" value="ACT DOMAIN-CONTAINING PROTEIN"/>
    <property type="match status" value="1"/>
</dbReference>
<dbReference type="InterPro" id="IPR001926">
    <property type="entry name" value="TrpB-like_PALP"/>
</dbReference>
<reference evidence="6 7" key="1">
    <citation type="submission" date="2020-05" db="EMBL/GenBank/DDBJ databases">
        <title>Actinomadura verrucosospora NRRL-B18236 (PFL_A860) Genome sequencing and assembly.</title>
        <authorList>
            <person name="Samborskyy M."/>
        </authorList>
    </citation>
    <scope>NUCLEOTIDE SEQUENCE [LARGE SCALE GENOMIC DNA]</scope>
    <source>
        <strain evidence="6 7">NRRL:B18236</strain>
    </source>
</reference>
<dbReference type="SUPFAM" id="SSF53383">
    <property type="entry name" value="PLP-dependent transferases"/>
    <property type="match status" value="1"/>
</dbReference>
<comment type="cofactor">
    <cofactor evidence="1">
        <name>pyridoxal 5'-phosphate</name>
        <dbReference type="ChEBI" id="CHEBI:597326"/>
    </cofactor>
</comment>
<dbReference type="GO" id="GO:0009097">
    <property type="term" value="P:isoleucine biosynthetic process"/>
    <property type="evidence" value="ECO:0007669"/>
    <property type="project" value="TreeGrafter"/>
</dbReference>
<dbReference type="GO" id="GO:0030170">
    <property type="term" value="F:pyridoxal phosphate binding"/>
    <property type="evidence" value="ECO:0007669"/>
    <property type="project" value="InterPro"/>
</dbReference>
<feature type="domain" description="Tryptophan synthase beta chain-like PALP" evidence="5">
    <location>
        <begin position="31"/>
        <end position="316"/>
    </location>
</feature>
<keyword evidence="3" id="KW-0456">Lyase</keyword>
<dbReference type="InterPro" id="IPR015422">
    <property type="entry name" value="PyrdxlP-dep_Trfase_small"/>
</dbReference>
<proteinExistence type="predicted"/>
<keyword evidence="7" id="KW-1185">Reference proteome</keyword>
<dbReference type="AlphaFoldDB" id="A0A7D3ZUA4"/>
<dbReference type="Gene3D" id="3.90.1150.10">
    <property type="entry name" value="Aspartate Aminotransferase, domain 1"/>
    <property type="match status" value="1"/>
</dbReference>
<dbReference type="InterPro" id="IPR000634">
    <property type="entry name" value="Ser/Thr_deHydtase_PyrdxlP-BS"/>
</dbReference>
<evidence type="ECO:0000313" key="6">
    <source>
        <dbReference type="EMBL" id="QKG18664.1"/>
    </source>
</evidence>
<evidence type="ECO:0000259" key="5">
    <source>
        <dbReference type="Pfam" id="PF00291"/>
    </source>
</evidence>
<dbReference type="GO" id="GO:0003941">
    <property type="term" value="F:L-serine ammonia-lyase activity"/>
    <property type="evidence" value="ECO:0007669"/>
    <property type="project" value="TreeGrafter"/>
</dbReference>
<accession>A0A7D3ZUA4</accession>
<protein>
    <recommendedName>
        <fullName evidence="5">Tryptophan synthase beta chain-like PALP domain-containing protein</fullName>
    </recommendedName>
</protein>
<organism evidence="6 7">
    <name type="scientific">Actinomadura verrucosospora</name>
    <dbReference type="NCBI Taxonomy" id="46165"/>
    <lineage>
        <taxon>Bacteria</taxon>
        <taxon>Bacillati</taxon>
        <taxon>Actinomycetota</taxon>
        <taxon>Actinomycetes</taxon>
        <taxon>Streptosporangiales</taxon>
        <taxon>Thermomonosporaceae</taxon>
        <taxon>Actinomadura</taxon>
    </lineage>
</organism>
<evidence type="ECO:0000313" key="7">
    <source>
        <dbReference type="Proteomes" id="UP000501240"/>
    </source>
</evidence>
<dbReference type="PANTHER" id="PTHR48078">
    <property type="entry name" value="THREONINE DEHYDRATASE, MITOCHONDRIAL-RELATED"/>
    <property type="match status" value="1"/>
</dbReference>
<dbReference type="EMBL" id="CP053892">
    <property type="protein sequence ID" value="QKG18664.1"/>
    <property type="molecule type" value="Genomic_DNA"/>
</dbReference>
<dbReference type="InterPro" id="IPR050147">
    <property type="entry name" value="Ser/Thr_Dehydratase"/>
</dbReference>
<sequence>MTLADGRRPEVVSRTRLKDIDVPGAERRLAGHVVRTPIRRLLWLERRVGHPVYAKLEVHQHTGSFKFRGALNAALAGPQRPIVAASAGNHGLAVADVAGRLRRPANICIPVTASRLKRERILATGAGLLEHGTSLEQATAHARDLAVKQDLYFVSPYNDPHVISGAATIALEVLDEIDGVAAMIAPVGGGGLLAGLALGAEARRPGVRVFGCEPERYRSMSASIEARGVARVVHQPTLADGLAVNLDADSITYPLVRDRVESIVALTEEELAAATLALLVHESLLVEPAGAAAVIACLRLARAGELDGPVVLPLCGGNLHHTTLARIERYPYSDEELLRLLDLRGRTIDESPVSRALRLAAPPAEDTGDAAASAGAAPAHAGASDPEADQDEQVRAWTRKLDEVLAELDEYADYCDRAGVLLVPDLVEQVRASCETARRRLAEAAGERDAAADPDRMVRVEVVLRHAANAAASAQAAFDWCAPSHAQARVGQFFDVGAQDSPGANYERYGSVAVAEVEAQLTEVLGLDPERHCATATSSGMASYTLIEAFLLRHRLSPGDTVMIAPYVYFEAAEQICSLPSVRTVVASSYSVDGLVADVLRHRPRCLLVDPIANTAEQRLVDLPGLVRALAAAVSEPITLVVDGTMAPAALSDSLLDAPPPVEVLYYESCSKYLQLGMDIGMAGVVASHVDLAPALDRARRNTGSILYRHNAQLFPRYDRAFFQRRMRRICGNAAAVARSLAGRPDVRAVAEVVHPSSGIHPDDAIARTLPYAGGCVTFSLHEPGANHRDQLEALIEHMLERARRTGLHLTKGVSFGFNTPRISAAAAMAEGGPPFLRLYAGDRPADQVALLAQVTGDVIASAG</sequence>
<name>A0A7D3ZUA4_ACTVE</name>
<dbReference type="PROSITE" id="PS00165">
    <property type="entry name" value="DEHYDRATASE_SER_THR"/>
    <property type="match status" value="1"/>
</dbReference>
<dbReference type="InterPro" id="IPR015421">
    <property type="entry name" value="PyrdxlP-dep_Trfase_major"/>
</dbReference>
<evidence type="ECO:0000256" key="4">
    <source>
        <dbReference type="SAM" id="MobiDB-lite"/>
    </source>
</evidence>
<keyword evidence="2" id="KW-0663">Pyridoxal phosphate</keyword>
<dbReference type="GO" id="GO:0006567">
    <property type="term" value="P:L-threonine catabolic process"/>
    <property type="evidence" value="ECO:0007669"/>
    <property type="project" value="TreeGrafter"/>
</dbReference>
<dbReference type="InterPro" id="IPR015424">
    <property type="entry name" value="PyrdxlP-dep_Trfase"/>
</dbReference>
<evidence type="ECO:0000256" key="3">
    <source>
        <dbReference type="ARBA" id="ARBA00023239"/>
    </source>
</evidence>
<dbReference type="InterPro" id="IPR000277">
    <property type="entry name" value="Cys/Met-Metab_PyrdxlP-dep_enz"/>
</dbReference>
<gene>
    <name evidence="6" type="ORF">ACTIVE_0298</name>
</gene>
<dbReference type="GO" id="GO:0019346">
    <property type="term" value="P:transsulfuration"/>
    <property type="evidence" value="ECO:0007669"/>
    <property type="project" value="InterPro"/>
</dbReference>
<dbReference type="InterPro" id="IPR036052">
    <property type="entry name" value="TrpB-like_PALP_sf"/>
</dbReference>
<dbReference type="Proteomes" id="UP000501240">
    <property type="component" value="Chromosome"/>
</dbReference>
<dbReference type="Pfam" id="PF00291">
    <property type="entry name" value="PALP"/>
    <property type="match status" value="1"/>
</dbReference>
<dbReference type="GO" id="GO:0006565">
    <property type="term" value="P:L-serine catabolic process"/>
    <property type="evidence" value="ECO:0007669"/>
    <property type="project" value="TreeGrafter"/>
</dbReference>
<feature type="compositionally biased region" description="Low complexity" evidence="4">
    <location>
        <begin position="364"/>
        <end position="385"/>
    </location>
</feature>
<dbReference type="GO" id="GO:0004794">
    <property type="term" value="F:threonine deaminase activity"/>
    <property type="evidence" value="ECO:0007669"/>
    <property type="project" value="TreeGrafter"/>
</dbReference>
<dbReference type="SUPFAM" id="SSF53686">
    <property type="entry name" value="Tryptophan synthase beta subunit-like PLP-dependent enzymes"/>
    <property type="match status" value="1"/>
</dbReference>
<dbReference type="Pfam" id="PF01053">
    <property type="entry name" value="Cys_Met_Meta_PP"/>
    <property type="match status" value="1"/>
</dbReference>
<evidence type="ECO:0000256" key="2">
    <source>
        <dbReference type="ARBA" id="ARBA00022898"/>
    </source>
</evidence>
<evidence type="ECO:0000256" key="1">
    <source>
        <dbReference type="ARBA" id="ARBA00001933"/>
    </source>
</evidence>
<dbReference type="Gene3D" id="3.40.640.10">
    <property type="entry name" value="Type I PLP-dependent aspartate aminotransferase-like (Major domain)"/>
    <property type="match status" value="1"/>
</dbReference>